<proteinExistence type="predicted"/>
<accession>A0ABD5V660</accession>
<evidence type="ECO:0000313" key="1">
    <source>
        <dbReference type="EMBL" id="MFC6907092.1"/>
    </source>
</evidence>
<name>A0ABD5V660_9EURY</name>
<keyword evidence="2" id="KW-1185">Reference proteome</keyword>
<dbReference type="EMBL" id="JBHSXQ010000007">
    <property type="protein sequence ID" value="MFC6907092.1"/>
    <property type="molecule type" value="Genomic_DNA"/>
</dbReference>
<dbReference type="RefSeq" id="WP_340605681.1">
    <property type="nucleotide sequence ID" value="NZ_JBBMXV010000007.1"/>
</dbReference>
<dbReference type="InterPro" id="IPR014729">
    <property type="entry name" value="Rossmann-like_a/b/a_fold"/>
</dbReference>
<reference evidence="1 2" key="1">
    <citation type="journal article" date="2019" name="Int. J. Syst. Evol. Microbiol.">
        <title>The Global Catalogue of Microorganisms (GCM) 10K type strain sequencing project: providing services to taxonomists for standard genome sequencing and annotation.</title>
        <authorList>
            <consortium name="The Broad Institute Genomics Platform"/>
            <consortium name="The Broad Institute Genome Sequencing Center for Infectious Disease"/>
            <person name="Wu L."/>
            <person name="Ma J."/>
        </authorList>
    </citation>
    <scope>NUCLEOTIDE SEQUENCE [LARGE SCALE GENOMIC DNA]</scope>
    <source>
        <strain evidence="1 2">CGMCC 1.3240</strain>
    </source>
</reference>
<dbReference type="Gene3D" id="3.40.50.620">
    <property type="entry name" value="HUPs"/>
    <property type="match status" value="1"/>
</dbReference>
<dbReference type="AlphaFoldDB" id="A0ABD5V660"/>
<evidence type="ECO:0008006" key="3">
    <source>
        <dbReference type="Google" id="ProtNLM"/>
    </source>
</evidence>
<dbReference type="Proteomes" id="UP001596312">
    <property type="component" value="Unassembled WGS sequence"/>
</dbReference>
<evidence type="ECO:0000313" key="2">
    <source>
        <dbReference type="Proteomes" id="UP001596312"/>
    </source>
</evidence>
<comment type="caution">
    <text evidence="1">The sequence shown here is derived from an EMBL/GenBank/DDBJ whole genome shotgun (WGS) entry which is preliminary data.</text>
</comment>
<sequence length="441" mass="50975">MRPRITVDEISVHDRTEVQYSVSYSRRLQRFLRDIDPYIRYSEDVSDVPESILAVPLLATLSPVAWIRGADIYIDEIDESFRRALPRLYDGYAQLYPNAPFEAKSSLHYKDLVDNGSPNPDSEESRSGVLFTGGVDSTTTYLRHRDQQPHLITVRKETETRENAWKQQRRMIDAFAAENELTAHAIETNIKSIVKKFMVNLYHRHQLNESWDRAMFFGIGYPGFTAPLAYKHGLTNIYQSADYLPHKRYPKSTQPLLVDNLRWGETRVKSDAGELTRQNKIELLGTHFADKETNWEVSSCDYGGDASLSCNHCETCFHTITGFIVANYDPAAFGFEVDTGTFEEIKSHLNDREFDSDSGKLRFWLELQERADPSQINLPYEGVTDFVAWLADATIAEEWSRPLPVPKPEYESSMKRRLCIALPYPLDAWLIRWYFDKSDRR</sequence>
<protein>
    <recommendedName>
        <fullName evidence="3">7-cyano-7-deazaguanine synthase (Queuosine biosynthesis)</fullName>
    </recommendedName>
</protein>
<gene>
    <name evidence="1" type="ORF">ACFQGH_18060</name>
</gene>
<organism evidence="1 2">
    <name type="scientific">Halalkalicoccus tibetensis</name>
    <dbReference type="NCBI Taxonomy" id="175632"/>
    <lineage>
        <taxon>Archaea</taxon>
        <taxon>Methanobacteriati</taxon>
        <taxon>Methanobacteriota</taxon>
        <taxon>Stenosarchaea group</taxon>
        <taxon>Halobacteria</taxon>
        <taxon>Halobacteriales</taxon>
        <taxon>Halococcaceae</taxon>
        <taxon>Halalkalicoccus</taxon>
    </lineage>
</organism>